<dbReference type="EMBL" id="JAHRIP010090200">
    <property type="protein sequence ID" value="MEQ2316780.1"/>
    <property type="molecule type" value="Genomic_DNA"/>
</dbReference>
<feature type="region of interest" description="Disordered" evidence="1">
    <location>
        <begin position="44"/>
        <end position="65"/>
    </location>
</feature>
<feature type="compositionally biased region" description="Basic and acidic residues" evidence="1">
    <location>
        <begin position="44"/>
        <end position="56"/>
    </location>
</feature>
<protein>
    <submittedName>
        <fullName evidence="2">Golgin subfamily A member 1</fullName>
    </submittedName>
</protein>
<gene>
    <name evidence="2" type="primary">GOLGA1_2</name>
    <name evidence="2" type="ORF">AMECASPLE_036041</name>
</gene>
<reference evidence="2 3" key="1">
    <citation type="submission" date="2021-06" db="EMBL/GenBank/DDBJ databases">
        <authorList>
            <person name="Palmer J.M."/>
        </authorList>
    </citation>
    <scope>NUCLEOTIDE SEQUENCE [LARGE SCALE GENOMIC DNA]</scope>
    <source>
        <strain evidence="2 3">AS_MEX2019</strain>
        <tissue evidence="2">Muscle</tissue>
    </source>
</reference>
<proteinExistence type="predicted"/>
<name>A0ABV1AEK8_9TELE</name>
<comment type="caution">
    <text evidence="2">The sequence shown here is derived from an EMBL/GenBank/DDBJ whole genome shotgun (WGS) entry which is preliminary data.</text>
</comment>
<accession>A0ABV1AEK8</accession>
<organism evidence="2 3">
    <name type="scientific">Ameca splendens</name>
    <dbReference type="NCBI Taxonomy" id="208324"/>
    <lineage>
        <taxon>Eukaryota</taxon>
        <taxon>Metazoa</taxon>
        <taxon>Chordata</taxon>
        <taxon>Craniata</taxon>
        <taxon>Vertebrata</taxon>
        <taxon>Euteleostomi</taxon>
        <taxon>Actinopterygii</taxon>
        <taxon>Neopterygii</taxon>
        <taxon>Teleostei</taxon>
        <taxon>Neoteleostei</taxon>
        <taxon>Acanthomorphata</taxon>
        <taxon>Ovalentaria</taxon>
        <taxon>Atherinomorphae</taxon>
        <taxon>Cyprinodontiformes</taxon>
        <taxon>Goodeidae</taxon>
        <taxon>Ameca</taxon>
    </lineage>
</organism>
<sequence length="92" mass="10475">MCVCVHTCAVDTPSQHSSTLDYAEQLRIMQKTKDKLEIALERHQDSSIKKLQEQNESHQSSRAKMAEGMALALEKKDQEWMEKVADVEKASI</sequence>
<keyword evidence="3" id="KW-1185">Reference proteome</keyword>
<evidence type="ECO:0000313" key="3">
    <source>
        <dbReference type="Proteomes" id="UP001469553"/>
    </source>
</evidence>
<evidence type="ECO:0000256" key="1">
    <source>
        <dbReference type="SAM" id="MobiDB-lite"/>
    </source>
</evidence>
<evidence type="ECO:0000313" key="2">
    <source>
        <dbReference type="EMBL" id="MEQ2316780.1"/>
    </source>
</evidence>
<dbReference type="Proteomes" id="UP001469553">
    <property type="component" value="Unassembled WGS sequence"/>
</dbReference>